<gene>
    <name evidence="2" type="ORF">KC614_02195</name>
</gene>
<name>A0A955RS03_UNCKA</name>
<protein>
    <submittedName>
        <fullName evidence="2">Uncharacterized protein</fullName>
    </submittedName>
</protein>
<evidence type="ECO:0000256" key="1">
    <source>
        <dbReference type="SAM" id="Phobius"/>
    </source>
</evidence>
<dbReference type="Proteomes" id="UP000751518">
    <property type="component" value="Unassembled WGS sequence"/>
</dbReference>
<proteinExistence type="predicted"/>
<accession>A0A955RS03</accession>
<sequence length="623" mass="70616">MDEANVENINADPNAPTQINPSKKSQFILLATIIAILVLSGILAWLSYLKKHSYDPNGWQYKIPTPSITPSSTTISPTNGPILTPITSITPTPSIAKTVNVTSFAATLSYDDTLTEVDPFLNVTDDYSDVHFYQAGTVTAGNFGENDLSGATYYVIVTHTEQQLAPYAPLNRMYEIFKTKDGKSLLFMPYAFGSVFNTKDDSYNVFSFYLDGQGDYQSNIIYPDGEPVMEFVDTENGYYGITQSDNGNNFYLTSRFATGEHLDDINATQVDTIGGIPVYLDEDMVSFYMPNQFGLLTKIDYEVSILKDHPETSSYYILDVTWNSDVVNSDPYRYHEPFTCATGETLIDNVTPEQLKVAGTTSDGDNIYQLIDSANDEYTNKLYNEDYIAGSTYTYNYYTDDDETPYTFEEFLTHHPVMYWKDPFGRYIKFFNENFILIGGCAKPAIYLYPRTKTDVDVNVIPNGELTFSYPPIKDGWHVVATPSGDLYDRTTNEHYDYLWWSSFASSLHVPNGGVSIAKDDIHKYLDDVLSRMSLNDKEINNFNEYWVPKLQSLDSDYVYINFLFNNEVNQIGKLNISPTPDNVIRVFMLYKAAERSYNNEREFPKNVRDGFTAVEWGGGMTE</sequence>
<evidence type="ECO:0000313" key="2">
    <source>
        <dbReference type="EMBL" id="MCA9391992.1"/>
    </source>
</evidence>
<organism evidence="2 3">
    <name type="scientific">candidate division WWE3 bacterium</name>
    <dbReference type="NCBI Taxonomy" id="2053526"/>
    <lineage>
        <taxon>Bacteria</taxon>
        <taxon>Katanobacteria</taxon>
    </lineage>
</organism>
<dbReference type="EMBL" id="JAGQKZ010000013">
    <property type="protein sequence ID" value="MCA9391992.1"/>
    <property type="molecule type" value="Genomic_DNA"/>
</dbReference>
<feature type="transmembrane region" description="Helical" evidence="1">
    <location>
        <begin position="27"/>
        <end position="48"/>
    </location>
</feature>
<keyword evidence="1" id="KW-0812">Transmembrane</keyword>
<comment type="caution">
    <text evidence="2">The sequence shown here is derived from an EMBL/GenBank/DDBJ whole genome shotgun (WGS) entry which is preliminary data.</text>
</comment>
<keyword evidence="1" id="KW-1133">Transmembrane helix</keyword>
<keyword evidence="1" id="KW-0472">Membrane</keyword>
<reference evidence="2" key="1">
    <citation type="submission" date="2020-04" db="EMBL/GenBank/DDBJ databases">
        <authorList>
            <person name="Zhang T."/>
        </authorList>
    </citation>
    <scope>NUCLEOTIDE SEQUENCE</scope>
    <source>
        <strain evidence="2">HKST-UBA03</strain>
    </source>
</reference>
<evidence type="ECO:0000313" key="3">
    <source>
        <dbReference type="Proteomes" id="UP000751518"/>
    </source>
</evidence>
<dbReference type="AlphaFoldDB" id="A0A955RS03"/>
<reference evidence="2" key="2">
    <citation type="journal article" date="2021" name="Microbiome">
        <title>Successional dynamics and alternative stable states in a saline activated sludge microbial community over 9 years.</title>
        <authorList>
            <person name="Wang Y."/>
            <person name="Ye J."/>
            <person name="Ju F."/>
            <person name="Liu L."/>
            <person name="Boyd J.A."/>
            <person name="Deng Y."/>
            <person name="Parks D.H."/>
            <person name="Jiang X."/>
            <person name="Yin X."/>
            <person name="Woodcroft B.J."/>
            <person name="Tyson G.W."/>
            <person name="Hugenholtz P."/>
            <person name="Polz M.F."/>
            <person name="Zhang T."/>
        </authorList>
    </citation>
    <scope>NUCLEOTIDE SEQUENCE</scope>
    <source>
        <strain evidence="2">HKST-UBA03</strain>
    </source>
</reference>